<evidence type="ECO:0000256" key="1">
    <source>
        <dbReference type="SAM" id="MobiDB-lite"/>
    </source>
</evidence>
<dbReference type="AlphaFoldDB" id="A0AAV7NGI8"/>
<accession>A0AAV7NGI8</accession>
<gene>
    <name evidence="2" type="ORF">NDU88_002235</name>
</gene>
<feature type="region of interest" description="Disordered" evidence="1">
    <location>
        <begin position="26"/>
        <end position="111"/>
    </location>
</feature>
<reference evidence="2" key="1">
    <citation type="journal article" date="2022" name="bioRxiv">
        <title>Sequencing and chromosome-scale assembly of the giantPleurodeles waltlgenome.</title>
        <authorList>
            <person name="Brown T."/>
            <person name="Elewa A."/>
            <person name="Iarovenko S."/>
            <person name="Subramanian E."/>
            <person name="Araus A.J."/>
            <person name="Petzold A."/>
            <person name="Susuki M."/>
            <person name="Suzuki K.-i.T."/>
            <person name="Hayashi T."/>
            <person name="Toyoda A."/>
            <person name="Oliveira C."/>
            <person name="Osipova E."/>
            <person name="Leigh N.D."/>
            <person name="Simon A."/>
            <person name="Yun M.H."/>
        </authorList>
    </citation>
    <scope>NUCLEOTIDE SEQUENCE</scope>
    <source>
        <strain evidence="2">20211129_DDA</strain>
        <tissue evidence="2">Liver</tissue>
    </source>
</reference>
<proteinExistence type="predicted"/>
<evidence type="ECO:0000313" key="2">
    <source>
        <dbReference type="EMBL" id="KAJ1113995.1"/>
    </source>
</evidence>
<comment type="caution">
    <text evidence="2">The sequence shown here is derived from an EMBL/GenBank/DDBJ whole genome shotgun (WGS) entry which is preliminary data.</text>
</comment>
<keyword evidence="3" id="KW-1185">Reference proteome</keyword>
<dbReference type="Proteomes" id="UP001066276">
    <property type="component" value="Chromosome 8"/>
</dbReference>
<dbReference type="EMBL" id="JANPWB010000012">
    <property type="protein sequence ID" value="KAJ1113995.1"/>
    <property type="molecule type" value="Genomic_DNA"/>
</dbReference>
<protein>
    <submittedName>
        <fullName evidence="2">Uncharacterized protein</fullName>
    </submittedName>
</protein>
<sequence>MRITNPEVTSEEEFRVAQTEIERDVGQKVLRSDKPEGDLWTETGEKETPGVPGEQRDGETGEMKAANEYRRRLETGEQLQEAPKSPRETPRKNRGSCHVPGGILRYDHTSH</sequence>
<organism evidence="2 3">
    <name type="scientific">Pleurodeles waltl</name>
    <name type="common">Iberian ribbed newt</name>
    <dbReference type="NCBI Taxonomy" id="8319"/>
    <lineage>
        <taxon>Eukaryota</taxon>
        <taxon>Metazoa</taxon>
        <taxon>Chordata</taxon>
        <taxon>Craniata</taxon>
        <taxon>Vertebrata</taxon>
        <taxon>Euteleostomi</taxon>
        <taxon>Amphibia</taxon>
        <taxon>Batrachia</taxon>
        <taxon>Caudata</taxon>
        <taxon>Salamandroidea</taxon>
        <taxon>Salamandridae</taxon>
        <taxon>Pleurodelinae</taxon>
        <taxon>Pleurodeles</taxon>
    </lineage>
</organism>
<feature type="compositionally biased region" description="Basic and acidic residues" evidence="1">
    <location>
        <begin position="26"/>
        <end position="75"/>
    </location>
</feature>
<evidence type="ECO:0000313" key="3">
    <source>
        <dbReference type="Proteomes" id="UP001066276"/>
    </source>
</evidence>
<name>A0AAV7NGI8_PLEWA</name>